<sequence length="202" mass="21131">MLSSRRRRACRTSSSGAAACRPPARVPLRAVLLPGARLPLLGLAACLLLRSATEAASLPSSPGPRASSSASPTSPASPCRWSSWAAGSRAPPRAPRPAPRYRDRHTKVEGCRRCIRMAAPCATRVARLTRDLEHRSNGETIRWLLQQSEPAIIAATGTGTVPTIAVPGSNGVLRLPPSRPPRAPTPSSKSSSRPPSAAASSS</sequence>
<dbReference type="Pfam" id="PF03634">
    <property type="entry name" value="TCP"/>
    <property type="match status" value="1"/>
</dbReference>
<evidence type="ECO:0000256" key="5">
    <source>
        <dbReference type="ARBA" id="ARBA00023242"/>
    </source>
</evidence>
<dbReference type="STRING" id="888268.A0A1E5VRH6"/>
<protein>
    <recommendedName>
        <fullName evidence="7">TCP domain-containing protein</fullName>
    </recommendedName>
</protein>
<dbReference type="EMBL" id="LWDX02031805">
    <property type="protein sequence ID" value="OEL27725.1"/>
    <property type="molecule type" value="Genomic_DNA"/>
</dbReference>
<dbReference type="GO" id="GO:0005634">
    <property type="term" value="C:nucleus"/>
    <property type="evidence" value="ECO:0007669"/>
    <property type="project" value="UniProtKB-SubCell"/>
</dbReference>
<dbReference type="PANTHER" id="PTHR31072:SF234">
    <property type="entry name" value="TCP DOMAIN-CONTAINING PROTEIN"/>
    <property type="match status" value="1"/>
</dbReference>
<evidence type="ECO:0000256" key="1">
    <source>
        <dbReference type="ARBA" id="ARBA00004123"/>
    </source>
</evidence>
<evidence type="ECO:0000256" key="6">
    <source>
        <dbReference type="SAM" id="MobiDB-lite"/>
    </source>
</evidence>
<evidence type="ECO:0000256" key="2">
    <source>
        <dbReference type="ARBA" id="ARBA00023015"/>
    </source>
</evidence>
<keyword evidence="5" id="KW-0539">Nucleus</keyword>
<feature type="region of interest" description="Disordered" evidence="6">
    <location>
        <begin position="1"/>
        <end position="20"/>
    </location>
</feature>
<evidence type="ECO:0000313" key="8">
    <source>
        <dbReference type="EMBL" id="OEL27725.1"/>
    </source>
</evidence>
<keyword evidence="9" id="KW-1185">Reference proteome</keyword>
<evidence type="ECO:0000256" key="4">
    <source>
        <dbReference type="ARBA" id="ARBA00023163"/>
    </source>
</evidence>
<dbReference type="InterPro" id="IPR017887">
    <property type="entry name" value="TF_TCP_subgr"/>
</dbReference>
<feature type="compositionally biased region" description="Low complexity" evidence="6">
    <location>
        <begin position="11"/>
        <end position="20"/>
    </location>
</feature>
<dbReference type="Proteomes" id="UP000095767">
    <property type="component" value="Unassembled WGS sequence"/>
</dbReference>
<evidence type="ECO:0000256" key="3">
    <source>
        <dbReference type="ARBA" id="ARBA00023125"/>
    </source>
</evidence>
<dbReference type="OrthoDB" id="1911901at2759"/>
<proteinExistence type="predicted"/>
<dbReference type="GO" id="GO:0003700">
    <property type="term" value="F:DNA-binding transcription factor activity"/>
    <property type="evidence" value="ECO:0007669"/>
    <property type="project" value="InterPro"/>
</dbReference>
<feature type="region of interest" description="Disordered" evidence="6">
    <location>
        <begin position="57"/>
        <end position="105"/>
    </location>
</feature>
<name>A0A1E5VRH6_9POAL</name>
<comment type="caution">
    <text evidence="8">The sequence shown here is derived from an EMBL/GenBank/DDBJ whole genome shotgun (WGS) entry which is preliminary data.</text>
</comment>
<feature type="domain" description="TCP" evidence="7">
    <location>
        <begin position="101"/>
        <end position="155"/>
    </location>
</feature>
<keyword evidence="3" id="KW-0238">DNA-binding</keyword>
<dbReference type="PANTHER" id="PTHR31072">
    <property type="entry name" value="TRANSCRIPTION FACTOR TCP4-RELATED"/>
    <property type="match status" value="1"/>
</dbReference>
<comment type="subcellular location">
    <subcellularLocation>
        <location evidence="1">Nucleus</location>
    </subcellularLocation>
</comment>
<keyword evidence="2" id="KW-0805">Transcription regulation</keyword>
<feature type="compositionally biased region" description="Low complexity" evidence="6">
    <location>
        <begin position="185"/>
        <end position="202"/>
    </location>
</feature>
<organism evidence="8 9">
    <name type="scientific">Dichanthelium oligosanthes</name>
    <dbReference type="NCBI Taxonomy" id="888268"/>
    <lineage>
        <taxon>Eukaryota</taxon>
        <taxon>Viridiplantae</taxon>
        <taxon>Streptophyta</taxon>
        <taxon>Embryophyta</taxon>
        <taxon>Tracheophyta</taxon>
        <taxon>Spermatophyta</taxon>
        <taxon>Magnoliopsida</taxon>
        <taxon>Liliopsida</taxon>
        <taxon>Poales</taxon>
        <taxon>Poaceae</taxon>
        <taxon>PACMAD clade</taxon>
        <taxon>Panicoideae</taxon>
        <taxon>Panicodae</taxon>
        <taxon>Paniceae</taxon>
        <taxon>Dichantheliinae</taxon>
        <taxon>Dichanthelium</taxon>
    </lineage>
</organism>
<dbReference type="InterPro" id="IPR005333">
    <property type="entry name" value="Transcription_factor_TCP"/>
</dbReference>
<feature type="compositionally biased region" description="Basic residues" evidence="6">
    <location>
        <begin position="1"/>
        <end position="10"/>
    </location>
</feature>
<feature type="compositionally biased region" description="Low complexity" evidence="6">
    <location>
        <begin position="57"/>
        <end position="91"/>
    </location>
</feature>
<evidence type="ECO:0000259" key="7">
    <source>
        <dbReference type="PROSITE" id="PS51369"/>
    </source>
</evidence>
<reference evidence="8 9" key="1">
    <citation type="submission" date="2016-09" db="EMBL/GenBank/DDBJ databases">
        <title>The draft genome of Dichanthelium oligosanthes: A C3 panicoid grass species.</title>
        <authorList>
            <person name="Studer A.J."/>
            <person name="Schnable J.C."/>
            <person name="Brutnell T.P."/>
        </authorList>
    </citation>
    <scope>NUCLEOTIDE SEQUENCE [LARGE SCALE GENOMIC DNA]</scope>
    <source>
        <strain evidence="9">cv. Kellogg 1175</strain>
        <tissue evidence="8">Leaf</tissue>
    </source>
</reference>
<keyword evidence="4" id="KW-0804">Transcription</keyword>
<dbReference type="GO" id="GO:0043565">
    <property type="term" value="F:sequence-specific DNA binding"/>
    <property type="evidence" value="ECO:0007669"/>
    <property type="project" value="TreeGrafter"/>
</dbReference>
<dbReference type="PROSITE" id="PS51369">
    <property type="entry name" value="TCP"/>
    <property type="match status" value="1"/>
</dbReference>
<accession>A0A1E5VRH6</accession>
<dbReference type="AlphaFoldDB" id="A0A1E5VRH6"/>
<evidence type="ECO:0000313" key="9">
    <source>
        <dbReference type="Proteomes" id="UP000095767"/>
    </source>
</evidence>
<feature type="region of interest" description="Disordered" evidence="6">
    <location>
        <begin position="168"/>
        <end position="202"/>
    </location>
</feature>
<gene>
    <name evidence="8" type="ORF">BAE44_0011256</name>
</gene>